<dbReference type="PANTHER" id="PTHR12138">
    <property type="entry name" value="PRIMATE-EXPANDED PROTEIN FAMILY"/>
    <property type="match status" value="1"/>
</dbReference>
<dbReference type="PANTHER" id="PTHR12138:SF162">
    <property type="entry name" value="CHROMOSOME UNDETERMINED SCAFFOLD_275, WHOLE GENOME SHOTGUN SEQUENCE"/>
    <property type="match status" value="1"/>
</dbReference>
<evidence type="ECO:0000313" key="2">
    <source>
        <dbReference type="Proteomes" id="UP000233100"/>
    </source>
</evidence>
<organism evidence="1 2">
    <name type="scientific">Macaca fascicularis</name>
    <name type="common">Crab-eating macaque</name>
    <name type="synonym">Cynomolgus monkey</name>
    <dbReference type="NCBI Taxonomy" id="9541"/>
    <lineage>
        <taxon>Eukaryota</taxon>
        <taxon>Metazoa</taxon>
        <taxon>Chordata</taxon>
        <taxon>Craniata</taxon>
        <taxon>Vertebrata</taxon>
        <taxon>Euteleostomi</taxon>
        <taxon>Mammalia</taxon>
        <taxon>Eutheria</taxon>
        <taxon>Euarchontoglires</taxon>
        <taxon>Primates</taxon>
        <taxon>Haplorrhini</taxon>
        <taxon>Catarrhini</taxon>
        <taxon>Cercopithecidae</taxon>
        <taxon>Cercopithecinae</taxon>
        <taxon>Macaca</taxon>
    </lineage>
</organism>
<dbReference type="Proteomes" id="UP000233100">
    <property type="component" value="Chromosome 12"/>
</dbReference>
<accession>A0A7N9CF53</accession>
<dbReference type="Ensembl" id="ENSMFAT00000074038.1">
    <property type="protein sequence ID" value="ENSMFAP00000050973.1"/>
    <property type="gene ID" value="ENSMFAG00000055450.1"/>
</dbReference>
<protein>
    <submittedName>
        <fullName evidence="1">Uncharacterized protein</fullName>
    </submittedName>
</protein>
<reference evidence="1" key="3">
    <citation type="submission" date="2025-09" db="UniProtKB">
        <authorList>
            <consortium name="Ensembl"/>
        </authorList>
    </citation>
    <scope>IDENTIFICATION</scope>
</reference>
<reference evidence="1 2" key="1">
    <citation type="submission" date="2013-03" db="EMBL/GenBank/DDBJ databases">
        <authorList>
            <person name="Warren W."/>
            <person name="Wilson R.K."/>
        </authorList>
    </citation>
    <scope>NUCLEOTIDE SEQUENCE</scope>
</reference>
<dbReference type="AlphaFoldDB" id="A0A7N9CF53"/>
<sequence>VEKEPTLFIIYLFIYFLRRSLFLSPRLECSSAISAHCNLHLLSSHHFPASASRVAGTTGACHHFQPIFCVFSRDGFSPCWPGWSRSPDLVIHPPRPPKDYRREPQRLASFKNFNSKILHYKWMKRAIYSNISNYKYIFKYN</sequence>
<proteinExistence type="predicted"/>
<reference evidence="1" key="2">
    <citation type="submission" date="2025-08" db="UniProtKB">
        <authorList>
            <consortium name="Ensembl"/>
        </authorList>
    </citation>
    <scope>IDENTIFICATION</scope>
</reference>
<dbReference type="GeneTree" id="ENSGT00940000166898"/>
<name>A0A7N9CF53_MACFA</name>
<keyword evidence="2" id="KW-1185">Reference proteome</keyword>
<evidence type="ECO:0000313" key="1">
    <source>
        <dbReference type="Ensembl" id="ENSMFAP00000050973.1"/>
    </source>
</evidence>